<keyword evidence="2" id="KW-1185">Reference proteome</keyword>
<dbReference type="OrthoDB" id="1262222at2"/>
<evidence type="ECO:0008006" key="3">
    <source>
        <dbReference type="Google" id="ProtNLM"/>
    </source>
</evidence>
<dbReference type="AlphaFoldDB" id="A0A553C835"/>
<dbReference type="RefSeq" id="WP_144071841.1">
    <property type="nucleotide sequence ID" value="NZ_VJZR01000012.1"/>
</dbReference>
<sequence>MNRTIFFAILFLFISCRKDETKILSFKDCKVEYPSYECGEKKLYEGHSVSNEWELESAKRQLALCLCEKYLEKPDSEIKAEILEIYNAKEKYFGNDNPKNMEFDTILKKRAEIFDPTIYVD</sequence>
<accession>A0A553C835</accession>
<evidence type="ECO:0000313" key="1">
    <source>
        <dbReference type="EMBL" id="TRX16643.1"/>
    </source>
</evidence>
<reference evidence="1 2" key="1">
    <citation type="submission" date="2019-07" db="EMBL/GenBank/DDBJ databases">
        <title>Novel species of Flavobacterium.</title>
        <authorList>
            <person name="Liu Q."/>
            <person name="Xin Y.-H."/>
        </authorList>
    </citation>
    <scope>NUCLEOTIDE SEQUENCE [LARGE SCALE GENOMIC DNA]</scope>
    <source>
        <strain evidence="1 2">LB3P56</strain>
    </source>
</reference>
<dbReference type="PROSITE" id="PS51257">
    <property type="entry name" value="PROKAR_LIPOPROTEIN"/>
    <property type="match status" value="1"/>
</dbReference>
<organism evidence="1 2">
    <name type="scientific">Flavobacterium franklandianum</name>
    <dbReference type="NCBI Taxonomy" id="2594430"/>
    <lineage>
        <taxon>Bacteria</taxon>
        <taxon>Pseudomonadati</taxon>
        <taxon>Bacteroidota</taxon>
        <taxon>Flavobacteriia</taxon>
        <taxon>Flavobacteriales</taxon>
        <taxon>Flavobacteriaceae</taxon>
        <taxon>Flavobacterium</taxon>
    </lineage>
</organism>
<gene>
    <name evidence="1" type="ORF">FNW17_12845</name>
</gene>
<comment type="caution">
    <text evidence="1">The sequence shown here is derived from an EMBL/GenBank/DDBJ whole genome shotgun (WGS) entry which is preliminary data.</text>
</comment>
<dbReference type="Proteomes" id="UP000318585">
    <property type="component" value="Unassembled WGS sequence"/>
</dbReference>
<name>A0A553C835_9FLAO</name>
<evidence type="ECO:0000313" key="2">
    <source>
        <dbReference type="Proteomes" id="UP000318585"/>
    </source>
</evidence>
<dbReference type="EMBL" id="VJZR01000012">
    <property type="protein sequence ID" value="TRX16643.1"/>
    <property type="molecule type" value="Genomic_DNA"/>
</dbReference>
<proteinExistence type="predicted"/>
<protein>
    <recommendedName>
        <fullName evidence="3">Lipoprotein</fullName>
    </recommendedName>
</protein>